<protein>
    <submittedName>
        <fullName evidence="1">Uncharacterized protein</fullName>
    </submittedName>
</protein>
<comment type="caution">
    <text evidence="1">The sequence shown here is derived from an EMBL/GenBank/DDBJ whole genome shotgun (WGS) entry which is preliminary data.</text>
</comment>
<evidence type="ECO:0000313" key="2">
    <source>
        <dbReference type="Proteomes" id="UP000276133"/>
    </source>
</evidence>
<dbReference type="EMBL" id="REGN01000148">
    <property type="protein sequence ID" value="RNA44117.1"/>
    <property type="molecule type" value="Genomic_DNA"/>
</dbReference>
<evidence type="ECO:0000313" key="1">
    <source>
        <dbReference type="EMBL" id="RNA44117.1"/>
    </source>
</evidence>
<sequence length="147" mass="17145">MKTKSLRSNDITFFEACELFTIDNLVPTRVPKVLAIEPVRIAVVTDTYTRKAVCTIRGWMELSRGPANATMRFCVRQSFYKINFNLKVPFFIHRLALISTDHNIFVRLDEIASTDLVFEVNFRISNSDSDEQRFHYLHTMKIKQLIP</sequence>
<reference evidence="1 2" key="1">
    <citation type="journal article" date="2018" name="Sci. Rep.">
        <title>Genomic signatures of local adaptation to the degree of environmental predictability in rotifers.</title>
        <authorList>
            <person name="Franch-Gras L."/>
            <person name="Hahn C."/>
            <person name="Garcia-Roger E.M."/>
            <person name="Carmona M.J."/>
            <person name="Serra M."/>
            <person name="Gomez A."/>
        </authorList>
    </citation>
    <scope>NUCLEOTIDE SEQUENCE [LARGE SCALE GENOMIC DNA]</scope>
    <source>
        <strain evidence="1">HYR1</strain>
    </source>
</reference>
<gene>
    <name evidence="1" type="ORF">BpHYR1_040876</name>
</gene>
<organism evidence="1 2">
    <name type="scientific">Brachionus plicatilis</name>
    <name type="common">Marine rotifer</name>
    <name type="synonym">Brachionus muelleri</name>
    <dbReference type="NCBI Taxonomy" id="10195"/>
    <lineage>
        <taxon>Eukaryota</taxon>
        <taxon>Metazoa</taxon>
        <taxon>Spiralia</taxon>
        <taxon>Gnathifera</taxon>
        <taxon>Rotifera</taxon>
        <taxon>Eurotatoria</taxon>
        <taxon>Monogononta</taxon>
        <taxon>Pseudotrocha</taxon>
        <taxon>Ploima</taxon>
        <taxon>Brachionidae</taxon>
        <taxon>Brachionus</taxon>
    </lineage>
</organism>
<name>A0A3M7T8A3_BRAPC</name>
<dbReference type="Proteomes" id="UP000276133">
    <property type="component" value="Unassembled WGS sequence"/>
</dbReference>
<dbReference type="AlphaFoldDB" id="A0A3M7T8A3"/>
<proteinExistence type="predicted"/>
<accession>A0A3M7T8A3</accession>
<keyword evidence="2" id="KW-1185">Reference proteome</keyword>